<organism evidence="1 2">
    <name type="scientific">Paenibacillus taichungensis</name>
    <dbReference type="NCBI Taxonomy" id="484184"/>
    <lineage>
        <taxon>Bacteria</taxon>
        <taxon>Bacillati</taxon>
        <taxon>Bacillota</taxon>
        <taxon>Bacilli</taxon>
        <taxon>Bacillales</taxon>
        <taxon>Paenibacillaceae</taxon>
        <taxon>Paenibacillus</taxon>
    </lineage>
</organism>
<dbReference type="EMBL" id="JABMCC010000071">
    <property type="protein sequence ID" value="NUU52618.1"/>
    <property type="molecule type" value="Genomic_DNA"/>
</dbReference>
<protein>
    <submittedName>
        <fullName evidence="1">Uncharacterized protein</fullName>
    </submittedName>
</protein>
<reference evidence="1 2" key="1">
    <citation type="submission" date="2020-05" db="EMBL/GenBank/DDBJ databases">
        <title>Genome Sequencing of Type Strains.</title>
        <authorList>
            <person name="Lemaire J.F."/>
            <person name="Inderbitzin P."/>
            <person name="Gregorio O.A."/>
            <person name="Collins S.B."/>
            <person name="Wespe N."/>
            <person name="Knight-Connoni V."/>
        </authorList>
    </citation>
    <scope>NUCLEOTIDE SEQUENCE [LARGE SCALE GENOMIC DNA]</scope>
    <source>
        <strain evidence="1 2">DSM 19942</strain>
    </source>
</reference>
<evidence type="ECO:0000313" key="1">
    <source>
        <dbReference type="EMBL" id="NUU52618.1"/>
    </source>
</evidence>
<gene>
    <name evidence="1" type="ORF">HP548_00640</name>
</gene>
<dbReference type="RefSeq" id="WP_175380596.1">
    <property type="nucleotide sequence ID" value="NZ_CBCRYD010000059.1"/>
</dbReference>
<accession>A0ABX2MHY5</accession>
<name>A0ABX2MHY5_9BACL</name>
<keyword evidence="2" id="KW-1185">Reference proteome</keyword>
<proteinExistence type="predicted"/>
<dbReference type="Proteomes" id="UP000577724">
    <property type="component" value="Unassembled WGS sequence"/>
</dbReference>
<dbReference type="GeneID" id="97129190"/>
<sequence>MSKNVFFNASKDIICATAEHMNKEDRLTVIAPLAGNASVHAPSRSGKHKGYHRIKCEIWIPEDAIKGEDALTDFGAFMMLSLPKNRVQPHLGGEGADTE</sequence>
<comment type="caution">
    <text evidence="1">The sequence shown here is derived from an EMBL/GenBank/DDBJ whole genome shotgun (WGS) entry which is preliminary data.</text>
</comment>
<evidence type="ECO:0000313" key="2">
    <source>
        <dbReference type="Proteomes" id="UP000577724"/>
    </source>
</evidence>